<dbReference type="SUPFAM" id="SSF47781">
    <property type="entry name" value="RuvA domain 2-like"/>
    <property type="match status" value="1"/>
</dbReference>
<dbReference type="Pfam" id="PF17782">
    <property type="entry name" value="WHD_DprA"/>
    <property type="match status" value="1"/>
</dbReference>
<accession>A0ABW5A1F6</accession>
<reference evidence="5" key="1">
    <citation type="journal article" date="2019" name="Int. J. Syst. Evol. Microbiol.">
        <title>The Global Catalogue of Microorganisms (GCM) 10K type strain sequencing project: providing services to taxonomists for standard genome sequencing and annotation.</title>
        <authorList>
            <consortium name="The Broad Institute Genomics Platform"/>
            <consortium name="The Broad Institute Genome Sequencing Center for Infectious Disease"/>
            <person name="Wu L."/>
            <person name="Ma J."/>
        </authorList>
    </citation>
    <scope>NUCLEOTIDE SEQUENCE [LARGE SCALE GENOMIC DNA]</scope>
    <source>
        <strain evidence="5">CGMCC 1.13574</strain>
    </source>
</reference>
<evidence type="ECO:0000313" key="5">
    <source>
        <dbReference type="Proteomes" id="UP001597343"/>
    </source>
</evidence>
<dbReference type="SUPFAM" id="SSF102405">
    <property type="entry name" value="MCP/YpsA-like"/>
    <property type="match status" value="1"/>
</dbReference>
<evidence type="ECO:0000259" key="3">
    <source>
        <dbReference type="Pfam" id="PF17782"/>
    </source>
</evidence>
<dbReference type="EMBL" id="JBHUIO010000009">
    <property type="protein sequence ID" value="MFD2171371.1"/>
    <property type="molecule type" value="Genomic_DNA"/>
</dbReference>
<name>A0ABW5A1F6_9BACL</name>
<protein>
    <submittedName>
        <fullName evidence="4">DNA-processing protein DprA</fullName>
    </submittedName>
</protein>
<feature type="domain" description="DprA winged helix" evidence="3">
    <location>
        <begin position="297"/>
        <end position="356"/>
    </location>
</feature>
<comment type="caution">
    <text evidence="4">The sequence shown here is derived from an EMBL/GenBank/DDBJ whole genome shotgun (WGS) entry which is preliminary data.</text>
</comment>
<dbReference type="PANTHER" id="PTHR43022:SF1">
    <property type="entry name" value="PROTEIN SMF"/>
    <property type="match status" value="1"/>
</dbReference>
<dbReference type="NCBIfam" id="TIGR00732">
    <property type="entry name" value="dprA"/>
    <property type="match status" value="1"/>
</dbReference>
<dbReference type="InterPro" id="IPR041614">
    <property type="entry name" value="DprA_WH"/>
</dbReference>
<dbReference type="RefSeq" id="WP_386048112.1">
    <property type="nucleotide sequence ID" value="NZ_JBHUIO010000009.1"/>
</dbReference>
<evidence type="ECO:0000313" key="4">
    <source>
        <dbReference type="EMBL" id="MFD2171371.1"/>
    </source>
</evidence>
<dbReference type="InterPro" id="IPR010994">
    <property type="entry name" value="RuvA_2-like"/>
</dbReference>
<proteinExistence type="inferred from homology"/>
<evidence type="ECO:0000256" key="1">
    <source>
        <dbReference type="ARBA" id="ARBA00006525"/>
    </source>
</evidence>
<dbReference type="InterPro" id="IPR003488">
    <property type="entry name" value="DprA"/>
</dbReference>
<keyword evidence="5" id="KW-1185">Reference proteome</keyword>
<dbReference type="InterPro" id="IPR057666">
    <property type="entry name" value="DrpA_SLOG"/>
</dbReference>
<dbReference type="PANTHER" id="PTHR43022">
    <property type="entry name" value="PROTEIN SMF"/>
    <property type="match status" value="1"/>
</dbReference>
<dbReference type="InterPro" id="IPR036388">
    <property type="entry name" value="WH-like_DNA-bd_sf"/>
</dbReference>
<dbReference type="Pfam" id="PF02481">
    <property type="entry name" value="DNA_processg_A"/>
    <property type="match status" value="1"/>
</dbReference>
<dbReference type="Proteomes" id="UP001597343">
    <property type="component" value="Unassembled WGS sequence"/>
</dbReference>
<sequence length="362" mass="38875">MRDQDILLWLSMTPGVGAVSIRRLIDHFGDWRLVWEADAAEMQRGAGVRKRMAHSLSLARATFDPIRLRSELKTAGICYISQADAEYPAALLSIYDPPAGLFIIGTLPPTGDQALAVVGSRTSTTYGRAVTEKLIFALVAGGMTIVSGLARGIDTIAHQATLQAKGRTIAVLGSGLSQIYPRENVRLAQEIAGGGGAVISEWAPQTHALPQNFPIRNRIIAGLASGTLVVEAGEKSGSLITADQALEQGRDVYAIPGQITARSSAGTNRLIQQGAKLVITAADILEDYRLTPQPTPTEKTSLPPLDRDAQLLLRAFDEREKHLDQLLACTGLPPGALHTTLLRLQLQGCIVALPGNRFWLRD</sequence>
<evidence type="ECO:0000259" key="2">
    <source>
        <dbReference type="Pfam" id="PF02481"/>
    </source>
</evidence>
<comment type="similarity">
    <text evidence="1">Belongs to the DprA/Smf family.</text>
</comment>
<dbReference type="Gene3D" id="3.40.50.450">
    <property type="match status" value="1"/>
</dbReference>
<organism evidence="4 5">
    <name type="scientific">Tumebacillus lipolyticus</name>
    <dbReference type="NCBI Taxonomy" id="1280370"/>
    <lineage>
        <taxon>Bacteria</taxon>
        <taxon>Bacillati</taxon>
        <taxon>Bacillota</taxon>
        <taxon>Bacilli</taxon>
        <taxon>Bacillales</taxon>
        <taxon>Alicyclobacillaceae</taxon>
        <taxon>Tumebacillus</taxon>
    </lineage>
</organism>
<gene>
    <name evidence="4" type="primary">dprA</name>
    <name evidence="4" type="ORF">ACFSOY_15480</name>
</gene>
<feature type="domain" description="Smf/DprA SLOG" evidence="2">
    <location>
        <begin position="80"/>
        <end position="288"/>
    </location>
</feature>
<dbReference type="Gene3D" id="1.10.10.10">
    <property type="entry name" value="Winged helix-like DNA-binding domain superfamily/Winged helix DNA-binding domain"/>
    <property type="match status" value="1"/>
</dbReference>